<gene>
    <name evidence="2" type="ORF">I8E28_07120</name>
</gene>
<dbReference type="Gene3D" id="1.50.10.140">
    <property type="match status" value="1"/>
</dbReference>
<dbReference type="AlphaFoldDB" id="A0A934Q062"/>
<evidence type="ECO:0000313" key="2">
    <source>
        <dbReference type="EMBL" id="MBK0392356.1"/>
    </source>
</evidence>
<dbReference type="Pfam" id="PF11329">
    <property type="entry name" value="DUF3131"/>
    <property type="match status" value="1"/>
</dbReference>
<accession>A0A934Q062</accession>
<dbReference type="Proteomes" id="UP000617041">
    <property type="component" value="Unassembled WGS sequence"/>
</dbReference>
<feature type="domain" description="DUF3131" evidence="1">
    <location>
        <begin position="73"/>
        <end position="440"/>
    </location>
</feature>
<evidence type="ECO:0000313" key="3">
    <source>
        <dbReference type="Proteomes" id="UP000617041"/>
    </source>
</evidence>
<proteinExistence type="predicted"/>
<name>A0A934Q062_9BURK</name>
<organism evidence="2 3">
    <name type="scientific">Ramlibacter algicola</name>
    <dbReference type="NCBI Taxonomy" id="2795217"/>
    <lineage>
        <taxon>Bacteria</taxon>
        <taxon>Pseudomonadati</taxon>
        <taxon>Pseudomonadota</taxon>
        <taxon>Betaproteobacteria</taxon>
        <taxon>Burkholderiales</taxon>
        <taxon>Comamonadaceae</taxon>
        <taxon>Ramlibacter</taxon>
    </lineage>
</organism>
<protein>
    <submittedName>
        <fullName evidence="2">DUF3131 domain-containing protein</fullName>
    </submittedName>
</protein>
<keyword evidence="3" id="KW-1185">Reference proteome</keyword>
<evidence type="ECO:0000259" key="1">
    <source>
        <dbReference type="Pfam" id="PF11329"/>
    </source>
</evidence>
<reference evidence="2" key="1">
    <citation type="submission" date="2020-12" db="EMBL/GenBank/DDBJ databases">
        <title>Ramlibacter sp. nov., isolated from a freshwater alga, Cryptomonas.</title>
        <authorList>
            <person name="Kim H.M."/>
            <person name="Jeon C.O."/>
        </authorList>
    </citation>
    <scope>NUCLEOTIDE SEQUENCE</scope>
    <source>
        <strain evidence="2">CrO1</strain>
    </source>
</reference>
<sequence length="478" mass="51838">MGTRAGTARQRSCAVHAGRRVGVAVLKRRTLLAAAPLSSLLAGCGVVGRPASAPGAPKLQASPVAGLSAQEFQWARTAWRYVENNTDFETGLVGGLDRSVAFTAANAGDALAAILAAHELKVIDAHEFDLRSSRLLGFLATMDLSQGQLPNKAYSAATRKMIGFDGRPADIGWSATDVGRLLLWLRIVGQRHARFQEYVDKVVVRWTFCKAIDDCGKLTGSGVDGAGHLYTYPEGRLGDEQLAAAGYAAWGFDTRASSALPALAAVNMEGLALRYDARDPRTSGAQAPVLTMPYVLTGVELGWGDRMAPLRELAQQVHQVQEGRWRREKQLTARTAYQLTEAPYVVLDSVYASGYPWNTIGTDGKEHEKLAQVSTKAAFGLWALWPGEYTAALLENVRHLYDVDRGWYEGRFEQGGAPNTTISLTTNAQVLEMLLFKATGGPLLPKVQRAGFFDVATQDRFNRQGRCWPAERAACKPG</sequence>
<comment type="caution">
    <text evidence="2">The sequence shown here is derived from an EMBL/GenBank/DDBJ whole genome shotgun (WGS) entry which is preliminary data.</text>
</comment>
<dbReference type="InterPro" id="IPR021478">
    <property type="entry name" value="DUF3131"/>
</dbReference>
<dbReference type="EMBL" id="JAEDAO010000001">
    <property type="protein sequence ID" value="MBK0392356.1"/>
    <property type="molecule type" value="Genomic_DNA"/>
</dbReference>
<dbReference type="RefSeq" id="WP_200787296.1">
    <property type="nucleotide sequence ID" value="NZ_JAEDAO010000001.1"/>
</dbReference>